<proteinExistence type="predicted"/>
<comment type="caution">
    <text evidence="2">The sequence shown here is derived from an EMBL/GenBank/DDBJ whole genome shotgun (WGS) entry which is preliminary data.</text>
</comment>
<dbReference type="InterPro" id="IPR007539">
    <property type="entry name" value="DUF551"/>
</dbReference>
<dbReference type="RefSeq" id="WP_118024317.1">
    <property type="nucleotide sequence ID" value="NZ_CAURXV010000019.1"/>
</dbReference>
<sequence>MNVSRFIEKVDEKKREILKKSKLSNAELHMFMAGMNSAMEAFKEGGGDCCGWIPVAERLPEIGDTVLITLWDRDVTIGTWYGYRWGTPLRYDEDVLAWMSLPKPFSQQN</sequence>
<dbReference type="Pfam" id="PF04448">
    <property type="entry name" value="DUF551"/>
    <property type="match status" value="1"/>
</dbReference>
<accession>A0A414AFI3</accession>
<gene>
    <name evidence="2" type="ORF">DW839_31185</name>
</gene>
<dbReference type="EMBL" id="QSHZ01000063">
    <property type="protein sequence ID" value="RHC46351.1"/>
    <property type="molecule type" value="Genomic_DNA"/>
</dbReference>
<dbReference type="Proteomes" id="UP000283975">
    <property type="component" value="Unassembled WGS sequence"/>
</dbReference>
<dbReference type="AlphaFoldDB" id="A0A414AFI3"/>
<organism evidence="2 3">
    <name type="scientific">Enterocloster bolteae</name>
    <dbReference type="NCBI Taxonomy" id="208479"/>
    <lineage>
        <taxon>Bacteria</taxon>
        <taxon>Bacillati</taxon>
        <taxon>Bacillota</taxon>
        <taxon>Clostridia</taxon>
        <taxon>Lachnospirales</taxon>
        <taxon>Lachnospiraceae</taxon>
        <taxon>Enterocloster</taxon>
    </lineage>
</organism>
<reference evidence="2 3" key="1">
    <citation type="submission" date="2018-08" db="EMBL/GenBank/DDBJ databases">
        <title>A genome reference for cultivated species of the human gut microbiota.</title>
        <authorList>
            <person name="Zou Y."/>
            <person name="Xue W."/>
            <person name="Luo G."/>
        </authorList>
    </citation>
    <scope>NUCLEOTIDE SEQUENCE [LARGE SCALE GENOMIC DNA]</scope>
    <source>
        <strain evidence="2 3">AM35-14</strain>
    </source>
</reference>
<evidence type="ECO:0000313" key="2">
    <source>
        <dbReference type="EMBL" id="RHC46351.1"/>
    </source>
</evidence>
<protein>
    <recommendedName>
        <fullName evidence="1">DUF551 domain-containing protein</fullName>
    </recommendedName>
</protein>
<evidence type="ECO:0000259" key="1">
    <source>
        <dbReference type="Pfam" id="PF04448"/>
    </source>
</evidence>
<feature type="domain" description="DUF551" evidence="1">
    <location>
        <begin position="51"/>
        <end position="104"/>
    </location>
</feature>
<name>A0A414AFI3_9FIRM</name>
<evidence type="ECO:0000313" key="3">
    <source>
        <dbReference type="Proteomes" id="UP000283975"/>
    </source>
</evidence>